<evidence type="ECO:0000313" key="2">
    <source>
        <dbReference type="EMBL" id="PVD37015.1"/>
    </source>
</evidence>
<dbReference type="PROSITE" id="PS50878">
    <property type="entry name" value="RT_POL"/>
    <property type="match status" value="1"/>
</dbReference>
<dbReference type="Proteomes" id="UP000245119">
    <property type="component" value="Linkage Group LG2"/>
</dbReference>
<dbReference type="InterPro" id="IPR043502">
    <property type="entry name" value="DNA/RNA_pol_sf"/>
</dbReference>
<accession>A0A2T7PUB1</accession>
<gene>
    <name evidence="2" type="ORF">C0Q70_04008</name>
</gene>
<evidence type="ECO:0000313" key="3">
    <source>
        <dbReference type="Proteomes" id="UP000245119"/>
    </source>
</evidence>
<feature type="domain" description="Reverse transcriptase" evidence="1">
    <location>
        <begin position="1"/>
        <end position="92"/>
    </location>
</feature>
<dbReference type="SUPFAM" id="SSF56672">
    <property type="entry name" value="DNA/RNA polymerases"/>
    <property type="match status" value="1"/>
</dbReference>
<reference evidence="2 3" key="1">
    <citation type="submission" date="2018-04" db="EMBL/GenBank/DDBJ databases">
        <title>The genome of golden apple snail Pomacea canaliculata provides insight into stress tolerance and invasive adaptation.</title>
        <authorList>
            <person name="Liu C."/>
            <person name="Liu B."/>
            <person name="Ren Y."/>
            <person name="Zhang Y."/>
            <person name="Wang H."/>
            <person name="Li S."/>
            <person name="Jiang F."/>
            <person name="Yin L."/>
            <person name="Zhang G."/>
            <person name="Qian W."/>
            <person name="Fan W."/>
        </authorList>
    </citation>
    <scope>NUCLEOTIDE SEQUENCE [LARGE SCALE GENOMIC DNA]</scope>
    <source>
        <strain evidence="2">SZHN2017</strain>
        <tissue evidence="2">Muscle</tissue>
    </source>
</reference>
<dbReference type="PANTHER" id="PTHR47027">
    <property type="entry name" value="REVERSE TRANSCRIPTASE DOMAIN-CONTAINING PROTEIN"/>
    <property type="match status" value="1"/>
</dbReference>
<dbReference type="STRING" id="400727.A0A2T7PUB1"/>
<dbReference type="AlphaFoldDB" id="A0A2T7PUB1"/>
<sequence length="187" mass="20736">MCRTTQDNNTGIHWTFIKQLDFADDISLLSHWQQHAQIKLSKLAEVVEKTGLKVNRKKTELMRTNNKQELPIQLQGESIKETDPFMYLGSTVNKDGGADDDIKIPIKASSQLYILLLAVFLDMLKSALRLWRSASKATTVNGDMAKRLNSGQATPAQASSFRCMADATRSGSALEASTNSTKVTFLL</sequence>
<evidence type="ECO:0000259" key="1">
    <source>
        <dbReference type="PROSITE" id="PS50878"/>
    </source>
</evidence>
<protein>
    <recommendedName>
        <fullName evidence="1">Reverse transcriptase domain-containing protein</fullName>
    </recommendedName>
</protein>
<comment type="caution">
    <text evidence="2">The sequence shown here is derived from an EMBL/GenBank/DDBJ whole genome shotgun (WGS) entry which is preliminary data.</text>
</comment>
<dbReference type="EMBL" id="PZQS01000002">
    <property type="protein sequence ID" value="PVD37015.1"/>
    <property type="molecule type" value="Genomic_DNA"/>
</dbReference>
<proteinExistence type="predicted"/>
<keyword evidence="3" id="KW-1185">Reference proteome</keyword>
<name>A0A2T7PUB1_POMCA</name>
<organism evidence="2 3">
    <name type="scientific">Pomacea canaliculata</name>
    <name type="common">Golden apple snail</name>
    <dbReference type="NCBI Taxonomy" id="400727"/>
    <lineage>
        <taxon>Eukaryota</taxon>
        <taxon>Metazoa</taxon>
        <taxon>Spiralia</taxon>
        <taxon>Lophotrochozoa</taxon>
        <taxon>Mollusca</taxon>
        <taxon>Gastropoda</taxon>
        <taxon>Caenogastropoda</taxon>
        <taxon>Architaenioglossa</taxon>
        <taxon>Ampullarioidea</taxon>
        <taxon>Ampullariidae</taxon>
        <taxon>Pomacea</taxon>
    </lineage>
</organism>
<dbReference type="PANTHER" id="PTHR47027:SF25">
    <property type="entry name" value="REVERSE TRANSCRIPTASE DOMAIN-CONTAINING PROTEIN"/>
    <property type="match status" value="1"/>
</dbReference>
<dbReference type="InterPro" id="IPR000477">
    <property type="entry name" value="RT_dom"/>
</dbReference>